<evidence type="ECO:0000313" key="1">
    <source>
        <dbReference type="EnsemblMetazoa" id="ENSAATROPP009920"/>
    </source>
</evidence>
<reference evidence="1" key="1">
    <citation type="submission" date="2024-04" db="UniProtKB">
        <authorList>
            <consortium name="EnsemblMetazoa"/>
        </authorList>
    </citation>
    <scope>IDENTIFICATION</scope>
    <source>
        <strain evidence="1">EBRO</strain>
    </source>
</reference>
<protein>
    <submittedName>
        <fullName evidence="1">Uncharacterized protein</fullName>
    </submittedName>
</protein>
<sequence>MSKSKIKKLHFSKAFREAAEGPAIEDVPPPAELNGCGQKMHFATAFQEAFEGMAIEDVPQPAELNDCGQSSSNESLLKATIDGQECQLPFEVLEQSPAVVPHLDDTGISRLPFRCPAGGCGQMCSLLMFAMHISFDHADVMLENLWPSETNTVLIDPRVPVETSLPRCHKLYLVSGKVRGLGDGKHRDKLPFALMSSKFSLDGMERMILWVTGPDAGEDRRQRYTMEAGRNDHKRLLPYAVAFSGEIVPLHSSQDGEEVHRSGAGLVIPEQQLDFLADRWTKLLEVCIHFH</sequence>
<keyword evidence="2" id="KW-1185">Reference proteome</keyword>
<name>A0AAG5DGE0_ANOAO</name>
<dbReference type="Proteomes" id="UP000075880">
    <property type="component" value="Unassembled WGS sequence"/>
</dbReference>
<proteinExistence type="predicted"/>
<evidence type="ECO:0000313" key="2">
    <source>
        <dbReference type="Proteomes" id="UP000075880"/>
    </source>
</evidence>
<organism evidence="1 2">
    <name type="scientific">Anopheles atroparvus</name>
    <name type="common">European mosquito</name>
    <dbReference type="NCBI Taxonomy" id="41427"/>
    <lineage>
        <taxon>Eukaryota</taxon>
        <taxon>Metazoa</taxon>
        <taxon>Ecdysozoa</taxon>
        <taxon>Arthropoda</taxon>
        <taxon>Hexapoda</taxon>
        <taxon>Insecta</taxon>
        <taxon>Pterygota</taxon>
        <taxon>Neoptera</taxon>
        <taxon>Endopterygota</taxon>
        <taxon>Diptera</taxon>
        <taxon>Nematocera</taxon>
        <taxon>Culicoidea</taxon>
        <taxon>Culicidae</taxon>
        <taxon>Anophelinae</taxon>
        <taxon>Anopheles</taxon>
    </lineage>
</organism>
<dbReference type="EnsemblMetazoa" id="ENSAATROPT010988">
    <property type="protein sequence ID" value="ENSAATROPP009920"/>
    <property type="gene ID" value="ENSAATROPG008948"/>
</dbReference>
<dbReference type="AlphaFoldDB" id="A0AAG5DGE0"/>
<accession>A0AAG5DGE0</accession>